<dbReference type="GO" id="GO:0003735">
    <property type="term" value="F:structural constituent of ribosome"/>
    <property type="evidence" value="ECO:0007669"/>
    <property type="project" value="InterPro"/>
</dbReference>
<dbReference type="SUPFAM" id="SSF50715">
    <property type="entry name" value="Ribosomal protein L25-like"/>
    <property type="match status" value="1"/>
</dbReference>
<protein>
    <recommendedName>
        <fullName evidence="5">Large ribosomal subunit protein bL25</fullName>
    </recommendedName>
    <alternativeName>
        <fullName evidence="5">General stress protein CTC</fullName>
    </alternativeName>
</protein>
<evidence type="ECO:0000313" key="10">
    <source>
        <dbReference type="Proteomes" id="UP000655868"/>
    </source>
</evidence>
<dbReference type="EMBL" id="JAEMNV010000005">
    <property type="protein sequence ID" value="MBJ8340492.1"/>
    <property type="molecule type" value="Genomic_DNA"/>
</dbReference>
<comment type="function">
    <text evidence="5">This is one of the proteins that binds to the 5S RNA in the ribosome where it forms part of the central protuberance.</text>
</comment>
<dbReference type="InterPro" id="IPR020057">
    <property type="entry name" value="Ribosomal_bL25_b-dom"/>
</dbReference>
<proteinExistence type="inferred from homology"/>
<comment type="similarity">
    <text evidence="5">Belongs to the bacterial ribosomal protein bL25 family. CTC subfamily.</text>
</comment>
<dbReference type="Gene3D" id="2.170.120.20">
    <property type="entry name" value="Ribosomal protein L25, beta domain"/>
    <property type="match status" value="1"/>
</dbReference>
<sequence>MSSDVNRLEAIVRTEFGKGAARRTRRAGQVPAVLYGHQTDPQHLALDSRSFAKVLRDNGTNAVLHLDIAGKEQIALTKSVVVHPIRRYIEHADLLVIKKGEKVTVDIPVVVTGDAAPGAVVAQDANTISIEADVMSIPEQIEVSVEGFEIGTQVLAGELVLPKGSTLQADPETLIVNVVAPQAEEEEETEEAEGEGAEGEGDAADASSDSEEG</sequence>
<dbReference type="InterPro" id="IPR001021">
    <property type="entry name" value="Ribosomal_bL25_long"/>
</dbReference>
<accession>A0A934NSM2</accession>
<dbReference type="AlphaFoldDB" id="A0A934NSM2"/>
<reference evidence="9" key="1">
    <citation type="submission" date="2020-12" db="EMBL/GenBank/DDBJ databases">
        <title>Antrihabitans popcorni sp. nov. and Antrihabitans auranticaus sp. nov., isolated from a larva cave.</title>
        <authorList>
            <person name="Lee S.D."/>
            <person name="Kim I.S."/>
        </authorList>
    </citation>
    <scope>NUCLEOTIDE SEQUENCE</scope>
    <source>
        <strain evidence="9">YC3-6</strain>
    </source>
</reference>
<evidence type="ECO:0000256" key="6">
    <source>
        <dbReference type="SAM" id="MobiDB-lite"/>
    </source>
</evidence>
<keyword evidence="3 5" id="KW-0689">Ribosomal protein</keyword>
<dbReference type="Pfam" id="PF14693">
    <property type="entry name" value="Ribosomal_TL5_C"/>
    <property type="match status" value="1"/>
</dbReference>
<evidence type="ECO:0000256" key="5">
    <source>
        <dbReference type="HAMAP-Rule" id="MF_01334"/>
    </source>
</evidence>
<dbReference type="InterPro" id="IPR029751">
    <property type="entry name" value="Ribosomal_L25_dom"/>
</dbReference>
<dbReference type="RefSeq" id="WP_199705382.1">
    <property type="nucleotide sequence ID" value="NZ_JAEMNV010000005.1"/>
</dbReference>
<dbReference type="GO" id="GO:0022625">
    <property type="term" value="C:cytosolic large ribosomal subunit"/>
    <property type="evidence" value="ECO:0007669"/>
    <property type="project" value="TreeGrafter"/>
</dbReference>
<feature type="domain" description="Large ribosomal subunit protein bL25 L25" evidence="7">
    <location>
        <begin position="8"/>
        <end position="94"/>
    </location>
</feature>
<keyword evidence="10" id="KW-1185">Reference proteome</keyword>
<evidence type="ECO:0000259" key="8">
    <source>
        <dbReference type="Pfam" id="PF14693"/>
    </source>
</evidence>
<name>A0A934NSM2_9NOCA</name>
<dbReference type="InterPro" id="IPR020930">
    <property type="entry name" value="Ribosomal_uL5_bac-type"/>
</dbReference>
<dbReference type="PANTHER" id="PTHR33284">
    <property type="entry name" value="RIBOSOMAL PROTEIN L25/GLN-TRNA SYNTHETASE, ANTI-CODON-BINDING DOMAIN-CONTAINING PROTEIN"/>
    <property type="match status" value="1"/>
</dbReference>
<keyword evidence="4 5" id="KW-0687">Ribonucleoprotein</keyword>
<dbReference type="Pfam" id="PF01386">
    <property type="entry name" value="Ribosomal_L25p"/>
    <property type="match status" value="1"/>
</dbReference>
<dbReference type="NCBIfam" id="TIGR00731">
    <property type="entry name" value="bL25_bact_ctc"/>
    <property type="match status" value="1"/>
</dbReference>
<evidence type="ECO:0000256" key="3">
    <source>
        <dbReference type="ARBA" id="ARBA00022980"/>
    </source>
</evidence>
<comment type="caution">
    <text evidence="9">The sequence shown here is derived from an EMBL/GenBank/DDBJ whole genome shotgun (WGS) entry which is preliminary data.</text>
</comment>
<feature type="region of interest" description="Disordered" evidence="6">
    <location>
        <begin position="178"/>
        <end position="213"/>
    </location>
</feature>
<evidence type="ECO:0000256" key="2">
    <source>
        <dbReference type="ARBA" id="ARBA00022884"/>
    </source>
</evidence>
<dbReference type="Gene3D" id="2.40.240.10">
    <property type="entry name" value="Ribosomal Protein L25, Chain P"/>
    <property type="match status" value="1"/>
</dbReference>
<dbReference type="InterPro" id="IPR037121">
    <property type="entry name" value="Ribosomal_bL25_C"/>
</dbReference>
<keyword evidence="2 5" id="KW-0694">RNA-binding</keyword>
<organism evidence="9 10">
    <name type="scientific">Antrihabitans stalagmiti</name>
    <dbReference type="NCBI Taxonomy" id="2799499"/>
    <lineage>
        <taxon>Bacteria</taxon>
        <taxon>Bacillati</taxon>
        <taxon>Actinomycetota</taxon>
        <taxon>Actinomycetes</taxon>
        <taxon>Mycobacteriales</taxon>
        <taxon>Nocardiaceae</taxon>
        <taxon>Antrihabitans</taxon>
    </lineage>
</organism>
<feature type="domain" description="Large ribosomal subunit protein bL25 beta" evidence="8">
    <location>
        <begin position="102"/>
        <end position="182"/>
    </location>
</feature>
<evidence type="ECO:0000259" key="7">
    <source>
        <dbReference type="Pfam" id="PF01386"/>
    </source>
</evidence>
<dbReference type="PANTHER" id="PTHR33284:SF1">
    <property type="entry name" value="RIBOSOMAL PROTEIN L25_GLN-TRNA SYNTHETASE, ANTI-CODON-BINDING DOMAIN-CONTAINING PROTEIN"/>
    <property type="match status" value="1"/>
</dbReference>
<dbReference type="Proteomes" id="UP000655868">
    <property type="component" value="Unassembled WGS sequence"/>
</dbReference>
<dbReference type="InterPro" id="IPR020056">
    <property type="entry name" value="Rbsml_bL25/Gln-tRNA_synth_N"/>
</dbReference>
<comment type="subunit">
    <text evidence="5">Part of the 50S ribosomal subunit; part of the 5S rRNA/L5/L18/L25 subcomplex. Contacts the 5S rRNA. Binds to the 5S rRNA independently of L5 and L18.</text>
</comment>
<dbReference type="HAMAP" id="MF_01334">
    <property type="entry name" value="Ribosomal_bL25_CTC"/>
    <property type="match status" value="1"/>
</dbReference>
<dbReference type="InterPro" id="IPR011035">
    <property type="entry name" value="Ribosomal_bL25/Gln-tRNA_synth"/>
</dbReference>
<evidence type="ECO:0000256" key="1">
    <source>
        <dbReference type="ARBA" id="ARBA00022730"/>
    </source>
</evidence>
<dbReference type="NCBIfam" id="NF004131">
    <property type="entry name" value="PRK05618.2-1"/>
    <property type="match status" value="1"/>
</dbReference>
<dbReference type="GO" id="GO:0006412">
    <property type="term" value="P:translation"/>
    <property type="evidence" value="ECO:0007669"/>
    <property type="project" value="UniProtKB-UniRule"/>
</dbReference>
<evidence type="ECO:0000256" key="4">
    <source>
        <dbReference type="ARBA" id="ARBA00023274"/>
    </source>
</evidence>
<gene>
    <name evidence="5" type="primary">rplY</name>
    <name evidence="5" type="synonym">ctc</name>
    <name evidence="9" type="ORF">JGU71_16500</name>
</gene>
<keyword evidence="1 5" id="KW-0699">rRNA-binding</keyword>
<dbReference type="GO" id="GO:0008097">
    <property type="term" value="F:5S rRNA binding"/>
    <property type="evidence" value="ECO:0007669"/>
    <property type="project" value="InterPro"/>
</dbReference>
<evidence type="ECO:0000313" key="9">
    <source>
        <dbReference type="EMBL" id="MBJ8340492.1"/>
    </source>
</evidence>
<feature type="compositionally biased region" description="Acidic residues" evidence="6">
    <location>
        <begin position="183"/>
        <end position="213"/>
    </location>
</feature>
<dbReference type="CDD" id="cd00495">
    <property type="entry name" value="Ribosomal_L25_TL5_CTC"/>
    <property type="match status" value="1"/>
</dbReference>